<evidence type="ECO:0000313" key="7">
    <source>
        <dbReference type="EMBL" id="TXG46961.1"/>
    </source>
</evidence>
<reference evidence="8" key="1">
    <citation type="journal article" date="2019" name="Gigascience">
        <title>De novo genome assembly of the endangered Acer yangbiense, a plant species with extremely small populations endemic to Yunnan Province, China.</title>
        <authorList>
            <person name="Yang J."/>
            <person name="Wariss H.M."/>
            <person name="Tao L."/>
            <person name="Zhang R."/>
            <person name="Yun Q."/>
            <person name="Hollingsworth P."/>
            <person name="Dao Z."/>
            <person name="Luo G."/>
            <person name="Guo H."/>
            <person name="Ma Y."/>
            <person name="Sun W."/>
        </authorList>
    </citation>
    <scope>NUCLEOTIDE SEQUENCE [LARGE SCALE GENOMIC DNA]</scope>
    <source>
        <strain evidence="8">cv. Malutang</strain>
    </source>
</reference>
<protein>
    <recommendedName>
        <fullName evidence="6">Protein kinase domain-containing protein</fullName>
    </recommendedName>
</protein>
<keyword evidence="2 5" id="KW-0547">Nucleotide-binding</keyword>
<evidence type="ECO:0000256" key="4">
    <source>
        <dbReference type="ARBA" id="ARBA00022840"/>
    </source>
</evidence>
<keyword evidence="3" id="KW-0418">Kinase</keyword>
<dbReference type="EMBL" id="VAHF01000013">
    <property type="protein sequence ID" value="TXG46961.1"/>
    <property type="molecule type" value="Genomic_DNA"/>
</dbReference>
<dbReference type="CDD" id="cd06606">
    <property type="entry name" value="STKc_MAPKKK"/>
    <property type="match status" value="1"/>
</dbReference>
<evidence type="ECO:0000256" key="3">
    <source>
        <dbReference type="ARBA" id="ARBA00022777"/>
    </source>
</evidence>
<evidence type="ECO:0000313" key="8">
    <source>
        <dbReference type="Proteomes" id="UP000323000"/>
    </source>
</evidence>
<keyword evidence="1" id="KW-0808">Transferase</keyword>
<dbReference type="PROSITE" id="PS50011">
    <property type="entry name" value="PROTEIN_KINASE_DOM"/>
    <property type="match status" value="1"/>
</dbReference>
<name>A0A5C7GQ77_9ROSI</name>
<dbReference type="PANTHER" id="PTHR48011:SF6">
    <property type="entry name" value="PROTEIN KINASE DOMAIN-CONTAINING PROTEIN"/>
    <property type="match status" value="1"/>
</dbReference>
<comment type="caution">
    <text evidence="7">The sequence shown here is derived from an EMBL/GenBank/DDBJ whole genome shotgun (WGS) entry which is preliminary data.</text>
</comment>
<evidence type="ECO:0000259" key="6">
    <source>
        <dbReference type="PROSITE" id="PS50011"/>
    </source>
</evidence>
<dbReference type="InterPro" id="IPR017441">
    <property type="entry name" value="Protein_kinase_ATP_BS"/>
</dbReference>
<dbReference type="InterPro" id="IPR000719">
    <property type="entry name" value="Prot_kinase_dom"/>
</dbReference>
<feature type="domain" description="Protein kinase" evidence="6">
    <location>
        <begin position="3"/>
        <end position="261"/>
    </location>
</feature>
<dbReference type="Pfam" id="PF00069">
    <property type="entry name" value="Pkinase"/>
    <property type="match status" value="1"/>
</dbReference>
<dbReference type="Proteomes" id="UP000323000">
    <property type="component" value="Chromosome 13"/>
</dbReference>
<proteinExistence type="predicted"/>
<organism evidence="7 8">
    <name type="scientific">Acer yangbiense</name>
    <dbReference type="NCBI Taxonomy" id="1000413"/>
    <lineage>
        <taxon>Eukaryota</taxon>
        <taxon>Viridiplantae</taxon>
        <taxon>Streptophyta</taxon>
        <taxon>Embryophyta</taxon>
        <taxon>Tracheophyta</taxon>
        <taxon>Spermatophyta</taxon>
        <taxon>Magnoliopsida</taxon>
        <taxon>eudicotyledons</taxon>
        <taxon>Gunneridae</taxon>
        <taxon>Pentapetalae</taxon>
        <taxon>rosids</taxon>
        <taxon>malvids</taxon>
        <taxon>Sapindales</taxon>
        <taxon>Sapindaceae</taxon>
        <taxon>Hippocastanoideae</taxon>
        <taxon>Acereae</taxon>
        <taxon>Acer</taxon>
    </lineage>
</organism>
<dbReference type="PANTHER" id="PTHR48011">
    <property type="entry name" value="CCR4-NOT TRANSCRIPTIONAL COMPLEX SUBUNIT CAF120-RELATED"/>
    <property type="match status" value="1"/>
</dbReference>
<dbReference type="PROSITE" id="PS00107">
    <property type="entry name" value="PROTEIN_KINASE_ATP"/>
    <property type="match status" value="1"/>
</dbReference>
<dbReference type="AlphaFoldDB" id="A0A5C7GQ77"/>
<dbReference type="SUPFAM" id="SSF56112">
    <property type="entry name" value="Protein kinase-like (PK-like)"/>
    <property type="match status" value="1"/>
</dbReference>
<dbReference type="OrthoDB" id="275301at2759"/>
<dbReference type="SMART" id="SM00220">
    <property type="entry name" value="S_TKc"/>
    <property type="match status" value="1"/>
</dbReference>
<dbReference type="InterPro" id="IPR011009">
    <property type="entry name" value="Kinase-like_dom_sf"/>
</dbReference>
<dbReference type="InterPro" id="IPR052751">
    <property type="entry name" value="Plant_MAPKKK"/>
</dbReference>
<dbReference type="GO" id="GO:0005524">
    <property type="term" value="F:ATP binding"/>
    <property type="evidence" value="ECO:0007669"/>
    <property type="project" value="UniProtKB-UniRule"/>
</dbReference>
<dbReference type="GO" id="GO:0007165">
    <property type="term" value="P:signal transduction"/>
    <property type="evidence" value="ECO:0007669"/>
    <property type="project" value="TreeGrafter"/>
</dbReference>
<keyword evidence="8" id="KW-1185">Reference proteome</keyword>
<feature type="binding site" evidence="5">
    <location>
        <position position="32"/>
    </location>
    <ligand>
        <name>ATP</name>
        <dbReference type="ChEBI" id="CHEBI:30616"/>
    </ligand>
</feature>
<accession>A0A5C7GQ77</accession>
<keyword evidence="4 5" id="KW-0067">ATP-binding</keyword>
<evidence type="ECO:0000256" key="1">
    <source>
        <dbReference type="ARBA" id="ARBA00022679"/>
    </source>
</evidence>
<dbReference type="GO" id="GO:0004672">
    <property type="term" value="F:protein kinase activity"/>
    <property type="evidence" value="ECO:0007669"/>
    <property type="project" value="InterPro"/>
</dbReference>
<dbReference type="InterPro" id="IPR008271">
    <property type="entry name" value="Ser/Thr_kinase_AS"/>
</dbReference>
<dbReference type="Gene3D" id="1.10.510.10">
    <property type="entry name" value="Transferase(Phosphotransferase) domain 1"/>
    <property type="match status" value="1"/>
</dbReference>
<evidence type="ECO:0000256" key="5">
    <source>
        <dbReference type="PROSITE-ProRule" id="PRU10141"/>
    </source>
</evidence>
<gene>
    <name evidence="7" type="ORF">EZV62_026255</name>
</gene>
<evidence type="ECO:0000256" key="2">
    <source>
        <dbReference type="ARBA" id="ARBA00022741"/>
    </source>
</evidence>
<sequence length="503" mass="55241">MGWTRGQTIGRGSTAVVSIATDNGSGQVFAVKSTQLSNSEFLQREQRILSTLTSPHIVAYKGCGISSENGGSMYNLFLEYAHGGTVADEIRERGGGGGLDDGIVRSYTRAMLLGLEYLHCSGVAHCDIKSQNVLVAGDGAKIADFGCAKRVGDDVSSDDWAPQIMGTPLYMAPEVARGEEQSFPADVWALGCTVIEMATGRPPWVGLSDPVTALYRIGFSGDVPEIPNFCSKQAKDFVAKCLIKDPRERWSASELLKHEFVNEPGSFSREIDDYISKTPTSVLNQGFWNSMEDGFLEMTWNSRHEENRSSCSSSPLERIRQLSGENSKNSMLNWEFDETWVTVRTNGSEEERGLPPLNINHDHNHNRNMLWAGKMRRASYLDSPQDSIKISEINTCNTSSVSNGSSSHDIKSLVITLASSQRAINFGRSESESETREDELKPELLVWVQWLVAVVWVQWIRAAASVLLLTGGRGCCAVDWWLGLLLPCFRRLVVVAAAPSTGG</sequence>
<dbReference type="PROSITE" id="PS00108">
    <property type="entry name" value="PROTEIN_KINASE_ST"/>
    <property type="match status" value="1"/>
</dbReference>